<name>A0A059EW94_9MICR</name>
<organism evidence="1 2">
    <name type="scientific">Anncaliia algerae PRA339</name>
    <dbReference type="NCBI Taxonomy" id="1288291"/>
    <lineage>
        <taxon>Eukaryota</taxon>
        <taxon>Fungi</taxon>
        <taxon>Fungi incertae sedis</taxon>
        <taxon>Microsporidia</taxon>
        <taxon>Tubulinosematoidea</taxon>
        <taxon>Tubulinosematidae</taxon>
        <taxon>Anncaliia</taxon>
    </lineage>
</organism>
<protein>
    <submittedName>
        <fullName evidence="1">Uncharacterized protein</fullName>
    </submittedName>
</protein>
<gene>
    <name evidence="1" type="ORF">H312_03604</name>
</gene>
<reference evidence="2" key="1">
    <citation type="submission" date="2013-02" db="EMBL/GenBank/DDBJ databases">
        <authorList>
            <consortium name="The Broad Institute Genome Sequencing Platform"/>
            <person name="Cuomo C."/>
            <person name="Becnel J."/>
            <person name="Sanscrainte N."/>
            <person name="Walker B."/>
            <person name="Young S.K."/>
            <person name="Zeng Q."/>
            <person name="Gargeya S."/>
            <person name="Fitzgerald M."/>
            <person name="Haas B."/>
            <person name="Abouelleil A."/>
            <person name="Alvarado L."/>
            <person name="Arachchi H.M."/>
            <person name="Berlin A.M."/>
            <person name="Chapman S.B."/>
            <person name="Dewar J."/>
            <person name="Goldberg J."/>
            <person name="Griggs A."/>
            <person name="Gujja S."/>
            <person name="Hansen M."/>
            <person name="Howarth C."/>
            <person name="Imamovic A."/>
            <person name="Larimer J."/>
            <person name="McCowan C."/>
            <person name="Murphy C."/>
            <person name="Neiman D."/>
            <person name="Pearson M."/>
            <person name="Priest M."/>
            <person name="Roberts A."/>
            <person name="Saif S."/>
            <person name="Shea T."/>
            <person name="Sisk P."/>
            <person name="Sykes S."/>
            <person name="Wortman J."/>
            <person name="Nusbaum C."/>
            <person name="Birren B."/>
        </authorList>
    </citation>
    <scope>NUCLEOTIDE SEQUENCE [LARGE SCALE GENOMIC DNA]</scope>
    <source>
        <strain evidence="2">PRA339</strain>
    </source>
</reference>
<proteinExistence type="predicted"/>
<feature type="non-terminal residue" evidence="1">
    <location>
        <position position="71"/>
    </location>
</feature>
<evidence type="ECO:0000313" key="1">
    <source>
        <dbReference type="EMBL" id="KCZ79014.1"/>
    </source>
</evidence>
<dbReference type="OrthoDB" id="10593953at2759"/>
<dbReference type="AlphaFoldDB" id="A0A059EW94"/>
<dbReference type="HOGENOM" id="CLU_2746819_0_0_1"/>
<reference evidence="1 2" key="2">
    <citation type="submission" date="2014-03" db="EMBL/GenBank/DDBJ databases">
        <title>The Genome Sequence of Anncaliia algerae insect isolate PRA339.</title>
        <authorList>
            <consortium name="The Broad Institute Genome Sequencing Platform"/>
            <consortium name="The Broad Institute Genome Sequencing Center for Infectious Disease"/>
            <person name="Cuomo C."/>
            <person name="Becnel J."/>
            <person name="Sanscrainte N."/>
            <person name="Walker B."/>
            <person name="Young S.K."/>
            <person name="Zeng Q."/>
            <person name="Gargeya S."/>
            <person name="Fitzgerald M."/>
            <person name="Haas B."/>
            <person name="Abouelleil A."/>
            <person name="Alvarado L."/>
            <person name="Arachchi H.M."/>
            <person name="Berlin A.M."/>
            <person name="Chapman S.B."/>
            <person name="Dewar J."/>
            <person name="Goldberg J."/>
            <person name="Griggs A."/>
            <person name="Gujja S."/>
            <person name="Hansen M."/>
            <person name="Howarth C."/>
            <person name="Imamovic A."/>
            <person name="Larimer J."/>
            <person name="McCowan C."/>
            <person name="Murphy C."/>
            <person name="Neiman D."/>
            <person name="Pearson M."/>
            <person name="Priest M."/>
            <person name="Roberts A."/>
            <person name="Saif S."/>
            <person name="Shea T."/>
            <person name="Sisk P."/>
            <person name="Sykes S."/>
            <person name="Wortman J."/>
            <person name="Nusbaum C."/>
            <person name="Birren B."/>
        </authorList>
    </citation>
    <scope>NUCLEOTIDE SEQUENCE [LARGE SCALE GENOMIC DNA]</scope>
    <source>
        <strain evidence="1 2">PRA339</strain>
    </source>
</reference>
<dbReference type="STRING" id="1288291.A0A059EW94"/>
<dbReference type="Proteomes" id="UP000030655">
    <property type="component" value="Unassembled WGS sequence"/>
</dbReference>
<evidence type="ECO:0000313" key="2">
    <source>
        <dbReference type="Proteomes" id="UP000030655"/>
    </source>
</evidence>
<accession>A0A059EW94</accession>
<dbReference type="EMBL" id="KK365449">
    <property type="protein sequence ID" value="KCZ79014.1"/>
    <property type="molecule type" value="Genomic_DNA"/>
</dbReference>
<keyword evidence="2" id="KW-1185">Reference proteome</keyword>
<sequence length="71" mass="8372">MPKTLTNEKFIIVESNSNLLRILGINERITTRKNGNISFDSFIGKKFNIWYNQFNNDLVENKLESDLYTEE</sequence>
<dbReference type="VEuPathDB" id="MicrosporidiaDB:H312_03604"/>